<evidence type="ECO:0000256" key="3">
    <source>
        <dbReference type="ARBA" id="ARBA00015991"/>
    </source>
</evidence>
<dbReference type="Gene3D" id="3.30.70.100">
    <property type="match status" value="1"/>
</dbReference>
<dbReference type="InterPro" id="IPR001792">
    <property type="entry name" value="Acylphosphatase-like_dom"/>
</dbReference>
<evidence type="ECO:0000259" key="7">
    <source>
        <dbReference type="PROSITE" id="PS51160"/>
    </source>
</evidence>
<dbReference type="RefSeq" id="WP_377816058.1">
    <property type="nucleotide sequence ID" value="NZ_JBHRSJ010000034.1"/>
</dbReference>
<proteinExistence type="inferred from homology"/>
<dbReference type="InterPro" id="IPR017968">
    <property type="entry name" value="Acylphosphatase_CS"/>
</dbReference>
<dbReference type="PANTHER" id="PTHR47268">
    <property type="entry name" value="ACYLPHOSPHATASE"/>
    <property type="match status" value="1"/>
</dbReference>
<comment type="catalytic activity">
    <reaction evidence="4 5">
        <text>an acyl phosphate + H2O = a carboxylate + phosphate + H(+)</text>
        <dbReference type="Rhea" id="RHEA:14965"/>
        <dbReference type="ChEBI" id="CHEBI:15377"/>
        <dbReference type="ChEBI" id="CHEBI:15378"/>
        <dbReference type="ChEBI" id="CHEBI:29067"/>
        <dbReference type="ChEBI" id="CHEBI:43474"/>
        <dbReference type="ChEBI" id="CHEBI:59918"/>
        <dbReference type="EC" id="3.6.1.7"/>
    </reaction>
</comment>
<comment type="similarity">
    <text evidence="1 6">Belongs to the acylphosphatase family.</text>
</comment>
<evidence type="ECO:0000256" key="6">
    <source>
        <dbReference type="RuleBase" id="RU004168"/>
    </source>
</evidence>
<evidence type="ECO:0000313" key="9">
    <source>
        <dbReference type="Proteomes" id="UP001595457"/>
    </source>
</evidence>
<dbReference type="Pfam" id="PF00708">
    <property type="entry name" value="Acylphosphatase"/>
    <property type="match status" value="1"/>
</dbReference>
<reference evidence="9" key="1">
    <citation type="journal article" date="2019" name="Int. J. Syst. Evol. Microbiol.">
        <title>The Global Catalogue of Microorganisms (GCM) 10K type strain sequencing project: providing services to taxonomists for standard genome sequencing and annotation.</title>
        <authorList>
            <consortium name="The Broad Institute Genomics Platform"/>
            <consortium name="The Broad Institute Genome Sequencing Center for Infectious Disease"/>
            <person name="Wu L."/>
            <person name="Ma J."/>
        </authorList>
    </citation>
    <scope>NUCLEOTIDE SEQUENCE [LARGE SCALE GENOMIC DNA]</scope>
    <source>
        <strain evidence="9">KCTC 62195</strain>
    </source>
</reference>
<dbReference type="EC" id="3.6.1.7" evidence="2 5"/>
<dbReference type="InterPro" id="IPR020456">
    <property type="entry name" value="Acylphosphatase"/>
</dbReference>
<dbReference type="PROSITE" id="PS00151">
    <property type="entry name" value="ACYLPHOSPHATASE_2"/>
    <property type="match status" value="1"/>
</dbReference>
<dbReference type="EMBL" id="JBHRSJ010000034">
    <property type="protein sequence ID" value="MFC2974092.1"/>
    <property type="molecule type" value="Genomic_DNA"/>
</dbReference>
<evidence type="ECO:0000313" key="8">
    <source>
        <dbReference type="EMBL" id="MFC2974092.1"/>
    </source>
</evidence>
<dbReference type="SUPFAM" id="SSF54975">
    <property type="entry name" value="Acylphosphatase/BLUF domain-like"/>
    <property type="match status" value="1"/>
</dbReference>
<evidence type="ECO:0000256" key="2">
    <source>
        <dbReference type="ARBA" id="ARBA00012150"/>
    </source>
</evidence>
<evidence type="ECO:0000256" key="5">
    <source>
        <dbReference type="PROSITE-ProRule" id="PRU00520"/>
    </source>
</evidence>
<evidence type="ECO:0000256" key="4">
    <source>
        <dbReference type="ARBA" id="ARBA00047645"/>
    </source>
</evidence>
<dbReference type="PRINTS" id="PR00112">
    <property type="entry name" value="ACYLPHPHTASE"/>
</dbReference>
<dbReference type="NCBIfam" id="NF011014">
    <property type="entry name" value="PRK14442.1"/>
    <property type="match status" value="1"/>
</dbReference>
<feature type="domain" description="Acylphosphatase-like" evidence="7">
    <location>
        <begin position="5"/>
        <end position="91"/>
    </location>
</feature>
<keyword evidence="5" id="KW-0378">Hydrolase</keyword>
<dbReference type="Proteomes" id="UP001595457">
    <property type="component" value="Unassembled WGS sequence"/>
</dbReference>
<name>A0ABV7AZW8_9GAMM</name>
<dbReference type="PANTHER" id="PTHR47268:SF4">
    <property type="entry name" value="ACYLPHOSPHATASE"/>
    <property type="match status" value="1"/>
</dbReference>
<comment type="caution">
    <text evidence="8">The sequence shown here is derived from an EMBL/GenBank/DDBJ whole genome shotgun (WGS) entry which is preliminary data.</text>
</comment>
<dbReference type="PROSITE" id="PS51160">
    <property type="entry name" value="ACYLPHOSPHATASE_3"/>
    <property type="match status" value="1"/>
</dbReference>
<accession>A0ABV7AZW8</accession>
<feature type="active site" evidence="5">
    <location>
        <position position="38"/>
    </location>
</feature>
<organism evidence="8 9">
    <name type="scientific">Azotobacter bryophylli</name>
    <dbReference type="NCBI Taxonomy" id="1986537"/>
    <lineage>
        <taxon>Bacteria</taxon>
        <taxon>Pseudomonadati</taxon>
        <taxon>Pseudomonadota</taxon>
        <taxon>Gammaproteobacteria</taxon>
        <taxon>Pseudomonadales</taxon>
        <taxon>Pseudomonadaceae</taxon>
        <taxon>Azotobacter</taxon>
    </lineage>
</organism>
<sequence>MARIGVRALVSGRVQGVGYRQRTADRAERLGLAGWVRNLGDGRVEAWIEGEEAAVRELADWLWSGPEHARVEAVALEEGAVQGFADFMVRR</sequence>
<keyword evidence="9" id="KW-1185">Reference proteome</keyword>
<protein>
    <recommendedName>
        <fullName evidence="3 5">acylphosphatase</fullName>
        <ecNumber evidence="2 5">3.6.1.7</ecNumber>
    </recommendedName>
</protein>
<feature type="active site" evidence="5">
    <location>
        <position position="20"/>
    </location>
</feature>
<evidence type="ECO:0000256" key="1">
    <source>
        <dbReference type="ARBA" id="ARBA00005614"/>
    </source>
</evidence>
<dbReference type="InterPro" id="IPR036046">
    <property type="entry name" value="Acylphosphatase-like_dom_sf"/>
</dbReference>
<gene>
    <name evidence="8" type="ORF">ACFOJE_17980</name>
</gene>